<organism evidence="3 4">
    <name type="scientific">Falsirhodobacter algicola</name>
    <dbReference type="NCBI Taxonomy" id="2692330"/>
    <lineage>
        <taxon>Bacteria</taxon>
        <taxon>Pseudomonadati</taxon>
        <taxon>Pseudomonadota</taxon>
        <taxon>Alphaproteobacteria</taxon>
        <taxon>Rhodobacterales</taxon>
        <taxon>Paracoccaceae</taxon>
        <taxon>Falsirhodobacter</taxon>
    </lineage>
</organism>
<dbReference type="SUPFAM" id="SSF52172">
    <property type="entry name" value="CheY-like"/>
    <property type="match status" value="1"/>
</dbReference>
<dbReference type="KEGG" id="fap:GR316_03940"/>
<feature type="domain" description="Response regulatory" evidence="2">
    <location>
        <begin position="8"/>
        <end position="118"/>
    </location>
</feature>
<dbReference type="InterPro" id="IPR011006">
    <property type="entry name" value="CheY-like_superfamily"/>
</dbReference>
<evidence type="ECO:0000313" key="4">
    <source>
        <dbReference type="Proteomes" id="UP000679284"/>
    </source>
</evidence>
<proteinExistence type="predicted"/>
<keyword evidence="1" id="KW-0597">Phosphoprotein</keyword>
<dbReference type="Proteomes" id="UP000679284">
    <property type="component" value="Chromosome"/>
</dbReference>
<gene>
    <name evidence="3" type="ORF">GR316_03940</name>
</gene>
<dbReference type="Gene3D" id="3.40.50.2300">
    <property type="match status" value="1"/>
</dbReference>
<dbReference type="EMBL" id="CP047289">
    <property type="protein sequence ID" value="QUS35493.1"/>
    <property type="molecule type" value="Genomic_DNA"/>
</dbReference>
<dbReference type="InterPro" id="IPR001789">
    <property type="entry name" value="Sig_transdc_resp-reg_receiver"/>
</dbReference>
<dbReference type="PROSITE" id="PS50110">
    <property type="entry name" value="RESPONSE_REGULATORY"/>
    <property type="match status" value="1"/>
</dbReference>
<evidence type="ECO:0000256" key="1">
    <source>
        <dbReference type="PROSITE-ProRule" id="PRU00169"/>
    </source>
</evidence>
<dbReference type="RefSeq" id="WP_211784742.1">
    <property type="nucleotide sequence ID" value="NZ_CP047289.1"/>
</dbReference>
<dbReference type="AlphaFoldDB" id="A0A8J8MSM3"/>
<keyword evidence="4" id="KW-1185">Reference proteome</keyword>
<reference evidence="3" key="1">
    <citation type="submission" date="2020-01" db="EMBL/GenBank/DDBJ databases">
        <authorList>
            <person name="Yang Y."/>
            <person name="Kwon Y.M."/>
        </authorList>
    </citation>
    <scope>NUCLEOTIDE SEQUENCE</scope>
    <source>
        <strain evidence="3">PG104</strain>
    </source>
</reference>
<sequence length="122" mass="13392">MAAEQTGRVLIVEDELLVAMMMECHFQDLGYEVIGPALRLDHGLELARSADLDFAVLDVNLGATLSFPIADALARRDIPFCFATAHGRLCPDHRHAGVPMLDKPFMLDDLEDAMRSATRIAA</sequence>
<evidence type="ECO:0000259" key="2">
    <source>
        <dbReference type="PROSITE" id="PS50110"/>
    </source>
</evidence>
<name>A0A8J8MSM3_9RHOB</name>
<accession>A0A8J8MSM3</accession>
<evidence type="ECO:0000313" key="3">
    <source>
        <dbReference type="EMBL" id="QUS35493.1"/>
    </source>
</evidence>
<protein>
    <submittedName>
        <fullName evidence="3">Response regulator</fullName>
    </submittedName>
</protein>
<feature type="modified residue" description="4-aspartylphosphate" evidence="1">
    <location>
        <position position="58"/>
    </location>
</feature>
<dbReference type="GO" id="GO:0000160">
    <property type="term" value="P:phosphorelay signal transduction system"/>
    <property type="evidence" value="ECO:0007669"/>
    <property type="project" value="InterPro"/>
</dbReference>